<sequence length="290" mass="29945">MPPATPSGPASPRTRRDLCPGVLRPWPADDGALVRLRLVGGRLPGARLAAIGEVARRHGDGDVHLTGRANLQLRALPLDADGAALRPDVVEAIADTGLLPTRSHDMVRNVMVSPSSGLAGGRADLRRVAAHLESLLVTDETLADLPGRFLFVLDDGRGDLLRDCDLGLVVLDDETAQLRVGTAWGPVVPLAEAAGALHALARAFAAARGEGPTAAWHVDELGVPLVAAQPPDPRLPDPAPPLPYGPVPGGTHVAAPDGVLSPALVADLAARAARGPADLVVTPWRGVLVP</sequence>
<evidence type="ECO:0000256" key="1">
    <source>
        <dbReference type="ARBA" id="ARBA00022485"/>
    </source>
</evidence>
<keyword evidence="2" id="KW-0349">Heme</keyword>
<dbReference type="InterPro" id="IPR005117">
    <property type="entry name" value="NiRdtase/SiRdtase_haem-b_fer"/>
</dbReference>
<feature type="domain" description="Nitrite/Sulfite reductase ferredoxin-like" evidence="7">
    <location>
        <begin position="31"/>
        <end position="79"/>
    </location>
</feature>
<dbReference type="InterPro" id="IPR045854">
    <property type="entry name" value="NO2/SO3_Rdtase_4Fe4S_sf"/>
</dbReference>
<dbReference type="Proteomes" id="UP001589750">
    <property type="component" value="Unassembled WGS sequence"/>
</dbReference>
<evidence type="ECO:0000256" key="3">
    <source>
        <dbReference type="ARBA" id="ARBA00022723"/>
    </source>
</evidence>
<gene>
    <name evidence="8" type="ORF">ACFFRI_19380</name>
</gene>
<name>A0ABV5KHW5_9ACTN</name>
<evidence type="ECO:0000313" key="8">
    <source>
        <dbReference type="EMBL" id="MFB9315219.1"/>
    </source>
</evidence>
<keyword evidence="1" id="KW-0004">4Fe-4S</keyword>
<dbReference type="RefSeq" id="WP_140008955.1">
    <property type="nucleotide sequence ID" value="NZ_JBHMDG010000030.1"/>
</dbReference>
<dbReference type="PANTHER" id="PTHR32439">
    <property type="entry name" value="FERREDOXIN--NITRITE REDUCTASE, CHLOROPLASTIC"/>
    <property type="match status" value="1"/>
</dbReference>
<evidence type="ECO:0000259" key="7">
    <source>
        <dbReference type="Pfam" id="PF03460"/>
    </source>
</evidence>
<dbReference type="PANTHER" id="PTHR32439:SF9">
    <property type="entry name" value="BLR3264 PROTEIN"/>
    <property type="match status" value="1"/>
</dbReference>
<dbReference type="Gene3D" id="3.30.413.10">
    <property type="entry name" value="Sulfite Reductase Hemoprotein, domain 1"/>
    <property type="match status" value="1"/>
</dbReference>
<keyword evidence="5" id="KW-0408">Iron</keyword>
<evidence type="ECO:0000256" key="2">
    <source>
        <dbReference type="ARBA" id="ARBA00022617"/>
    </source>
</evidence>
<keyword evidence="9" id="KW-1185">Reference proteome</keyword>
<keyword evidence="4" id="KW-0560">Oxidoreductase</keyword>
<keyword evidence="6" id="KW-0411">Iron-sulfur</keyword>
<evidence type="ECO:0000313" key="9">
    <source>
        <dbReference type="Proteomes" id="UP001589750"/>
    </source>
</evidence>
<comment type="caution">
    <text evidence="8">The sequence shown here is derived from an EMBL/GenBank/DDBJ whole genome shotgun (WGS) entry which is preliminary data.</text>
</comment>
<protein>
    <submittedName>
        <fullName evidence="8">Nitrite reductase</fullName>
    </submittedName>
</protein>
<evidence type="ECO:0000256" key="5">
    <source>
        <dbReference type="ARBA" id="ARBA00023004"/>
    </source>
</evidence>
<proteinExistence type="predicted"/>
<organism evidence="8 9">
    <name type="scientific">Nocardioides plantarum</name>
    <dbReference type="NCBI Taxonomy" id="29299"/>
    <lineage>
        <taxon>Bacteria</taxon>
        <taxon>Bacillati</taxon>
        <taxon>Actinomycetota</taxon>
        <taxon>Actinomycetes</taxon>
        <taxon>Propionibacteriales</taxon>
        <taxon>Nocardioidaceae</taxon>
        <taxon>Nocardioides</taxon>
    </lineage>
</organism>
<dbReference type="Gene3D" id="3.90.480.10">
    <property type="entry name" value="Sulfite Reductase Hemoprotein,Domain 2"/>
    <property type="match status" value="1"/>
</dbReference>
<reference evidence="8 9" key="1">
    <citation type="submission" date="2024-09" db="EMBL/GenBank/DDBJ databases">
        <authorList>
            <person name="Sun Q."/>
            <person name="Mori K."/>
        </authorList>
    </citation>
    <scope>NUCLEOTIDE SEQUENCE [LARGE SCALE GENOMIC DNA]</scope>
    <source>
        <strain evidence="8 9">JCM 9626</strain>
    </source>
</reference>
<dbReference type="SUPFAM" id="SSF55124">
    <property type="entry name" value="Nitrite/Sulfite reductase N-terminal domain-like"/>
    <property type="match status" value="1"/>
</dbReference>
<dbReference type="SUPFAM" id="SSF56014">
    <property type="entry name" value="Nitrite and sulphite reductase 4Fe-4S domain-like"/>
    <property type="match status" value="1"/>
</dbReference>
<keyword evidence="3" id="KW-0479">Metal-binding</keyword>
<dbReference type="Pfam" id="PF03460">
    <property type="entry name" value="NIR_SIR_ferr"/>
    <property type="match status" value="1"/>
</dbReference>
<dbReference type="EMBL" id="JBHMDG010000030">
    <property type="protein sequence ID" value="MFB9315219.1"/>
    <property type="molecule type" value="Genomic_DNA"/>
</dbReference>
<evidence type="ECO:0000256" key="4">
    <source>
        <dbReference type="ARBA" id="ARBA00023002"/>
    </source>
</evidence>
<accession>A0ABV5KHW5</accession>
<dbReference type="InterPro" id="IPR051329">
    <property type="entry name" value="NIR_SIR_4Fe-4S"/>
</dbReference>
<dbReference type="InterPro" id="IPR036136">
    <property type="entry name" value="Nit/Sulf_reduc_fer-like_dom_sf"/>
</dbReference>
<evidence type="ECO:0000256" key="6">
    <source>
        <dbReference type="ARBA" id="ARBA00023014"/>
    </source>
</evidence>